<evidence type="ECO:0000256" key="1">
    <source>
        <dbReference type="SAM" id="MobiDB-lite"/>
    </source>
</evidence>
<dbReference type="SUPFAM" id="SSF46955">
    <property type="entry name" value="Putative DNA-binding domain"/>
    <property type="match status" value="1"/>
</dbReference>
<dbReference type="InterPro" id="IPR009061">
    <property type="entry name" value="DNA-bd_dom_put_sf"/>
</dbReference>
<dbReference type="InterPro" id="IPR010906">
    <property type="entry name" value="Phage_lambda_Nu1_terminase-ssu"/>
</dbReference>
<dbReference type="Proteomes" id="UP000220034">
    <property type="component" value="Unassembled WGS sequence"/>
</dbReference>
<organism evidence="2 3">
    <name type="scientific">Pontivivens marinum</name>
    <dbReference type="NCBI Taxonomy" id="1690039"/>
    <lineage>
        <taxon>Bacteria</taxon>
        <taxon>Pseudomonadati</taxon>
        <taxon>Pseudomonadota</taxon>
        <taxon>Alphaproteobacteria</taxon>
        <taxon>Rhodobacterales</taxon>
        <taxon>Paracoccaceae</taxon>
        <taxon>Pontivivens</taxon>
    </lineage>
</organism>
<proteinExistence type="predicted"/>
<name>A0A2C9CPU9_9RHOB</name>
<feature type="region of interest" description="Disordered" evidence="1">
    <location>
        <begin position="189"/>
        <end position="210"/>
    </location>
</feature>
<gene>
    <name evidence="2" type="ORF">SAMN06273572_10240</name>
</gene>
<evidence type="ECO:0000313" key="2">
    <source>
        <dbReference type="EMBL" id="SOH93364.1"/>
    </source>
</evidence>
<dbReference type="EMBL" id="OCTN01000002">
    <property type="protein sequence ID" value="SOH93364.1"/>
    <property type="molecule type" value="Genomic_DNA"/>
</dbReference>
<dbReference type="AlphaFoldDB" id="A0A2C9CPU9"/>
<evidence type="ECO:0000313" key="3">
    <source>
        <dbReference type="Proteomes" id="UP000220034"/>
    </source>
</evidence>
<reference evidence="3" key="1">
    <citation type="submission" date="2017-09" db="EMBL/GenBank/DDBJ databases">
        <authorList>
            <person name="Varghese N."/>
            <person name="Submissions S."/>
        </authorList>
    </citation>
    <scope>NUCLEOTIDE SEQUENCE [LARGE SCALE GENOMIC DNA]</scope>
    <source>
        <strain evidence="3">C7</strain>
    </source>
</reference>
<accession>A0A2C9CPU9</accession>
<dbReference type="InterPro" id="IPR036388">
    <property type="entry name" value="WH-like_DNA-bd_sf"/>
</dbReference>
<sequence length="210" mass="23173">MAELTTQYPLPEGVIDARVNRGQLADAFNVSANTIDKWRRDGMPVLQDGTNGQSYVFQLSACWAWRAGEVEGKKQRDAEAERSVRQLRMAFLNRGEGRDADAGMSPLEARAHAEAELRLNQVGRERGELVYVSDVTDGIEAIFANIREVLQSLPDWMEREAAMDAASIDALTRRCDGALEGLAETIAERFGADPGDRDDAGHPQDRAARL</sequence>
<keyword evidence="3" id="KW-1185">Reference proteome</keyword>
<dbReference type="Pfam" id="PF07471">
    <property type="entry name" value="Phage_Nu1"/>
    <property type="match status" value="1"/>
</dbReference>
<dbReference type="Gene3D" id="1.10.10.10">
    <property type="entry name" value="Winged helix-like DNA-binding domain superfamily/Winged helix DNA-binding domain"/>
    <property type="match status" value="1"/>
</dbReference>
<protein>
    <submittedName>
        <fullName evidence="2">Phage DNA packaging protein, Nu1 subunit of terminase</fullName>
    </submittedName>
</protein>